<evidence type="ECO:0000313" key="2">
    <source>
        <dbReference type="Proteomes" id="UP001162483"/>
    </source>
</evidence>
<evidence type="ECO:0000313" key="1">
    <source>
        <dbReference type="EMBL" id="CAI9590810.1"/>
    </source>
</evidence>
<dbReference type="EMBL" id="CATNWA010016208">
    <property type="protein sequence ID" value="CAI9590810.1"/>
    <property type="molecule type" value="Genomic_DNA"/>
</dbReference>
<dbReference type="Proteomes" id="UP001162483">
    <property type="component" value="Unassembled WGS sequence"/>
</dbReference>
<comment type="caution">
    <text evidence="1">The sequence shown here is derived from an EMBL/GenBank/DDBJ whole genome shotgun (WGS) entry which is preliminary data.</text>
</comment>
<gene>
    <name evidence="1" type="ORF">SPARVUS_LOCUS11109117</name>
</gene>
<name>A0ABN9F158_9NEOB</name>
<reference evidence="1" key="1">
    <citation type="submission" date="2023-05" db="EMBL/GenBank/DDBJ databases">
        <authorList>
            <person name="Stuckert A."/>
        </authorList>
    </citation>
    <scope>NUCLEOTIDE SEQUENCE</scope>
</reference>
<protein>
    <submittedName>
        <fullName evidence="1">Uncharacterized protein</fullName>
    </submittedName>
</protein>
<keyword evidence="2" id="KW-1185">Reference proteome</keyword>
<feature type="non-terminal residue" evidence="1">
    <location>
        <position position="94"/>
    </location>
</feature>
<proteinExistence type="predicted"/>
<organism evidence="1 2">
    <name type="scientific">Staurois parvus</name>
    <dbReference type="NCBI Taxonomy" id="386267"/>
    <lineage>
        <taxon>Eukaryota</taxon>
        <taxon>Metazoa</taxon>
        <taxon>Chordata</taxon>
        <taxon>Craniata</taxon>
        <taxon>Vertebrata</taxon>
        <taxon>Euteleostomi</taxon>
        <taxon>Amphibia</taxon>
        <taxon>Batrachia</taxon>
        <taxon>Anura</taxon>
        <taxon>Neobatrachia</taxon>
        <taxon>Ranoidea</taxon>
        <taxon>Ranidae</taxon>
        <taxon>Staurois</taxon>
    </lineage>
</organism>
<sequence length="94" mass="10102">MMGTSGRNWWVALLGTGHQGTDHQCPDDRCRSLLSAVLSSRDHQGTDDQCPDDRCPAVPPASSTHLCPAVRPLDLPTCAQQITHLCPAVHPPVP</sequence>
<accession>A0ABN9F158</accession>